<keyword evidence="3" id="KW-1185">Reference proteome</keyword>
<organism evidence="2 3">
    <name type="scientific">Bacillus zhangzhouensis</name>
    <dbReference type="NCBI Taxonomy" id="1178540"/>
    <lineage>
        <taxon>Bacteria</taxon>
        <taxon>Bacillati</taxon>
        <taxon>Bacillota</taxon>
        <taxon>Bacilli</taxon>
        <taxon>Bacillales</taxon>
        <taxon>Bacillaceae</taxon>
        <taxon>Bacillus</taxon>
    </lineage>
</organism>
<dbReference type="Gene3D" id="1.10.10.10">
    <property type="entry name" value="Winged helix-like DNA-binding domain superfamily/Winged helix DNA-binding domain"/>
    <property type="match status" value="1"/>
</dbReference>
<dbReference type="PANTHER" id="PTHR30185:SF13">
    <property type="entry name" value="LICABCH OPERON REGULATOR-RELATED"/>
    <property type="match status" value="1"/>
</dbReference>
<evidence type="ECO:0000313" key="2">
    <source>
        <dbReference type="EMBL" id="KEP26220.1"/>
    </source>
</evidence>
<dbReference type="AlphaFoldDB" id="A0A081LAE4"/>
<dbReference type="InterPro" id="IPR050661">
    <property type="entry name" value="BglG_antiterminators"/>
</dbReference>
<proteinExistence type="predicted"/>
<name>A0A081LAE4_9BACI</name>
<accession>A0A081LAE4</accession>
<evidence type="ECO:0000259" key="1">
    <source>
        <dbReference type="Pfam" id="PF08279"/>
    </source>
</evidence>
<reference evidence="2 3" key="1">
    <citation type="submission" date="2012-09" db="EMBL/GenBank/DDBJ databases">
        <title>Genome Sequence of Bacillus sp. DW5-4.</title>
        <authorList>
            <person name="Lai Q."/>
            <person name="Liu Y."/>
            <person name="Shao Z."/>
        </authorList>
    </citation>
    <scope>NUCLEOTIDE SEQUENCE [LARGE SCALE GENOMIC DNA]</scope>
    <source>
        <strain evidence="2 3">DW5-4</strain>
    </source>
</reference>
<sequence length="76" mass="8674">MLSLRQEELLKRLMQAEQELTSEEIARVIGVTSRTIRTNMKALKSMLEENGAALHMKRGAGYTLNVEDYGAFFVHF</sequence>
<evidence type="ECO:0000313" key="3">
    <source>
        <dbReference type="Proteomes" id="UP000028091"/>
    </source>
</evidence>
<dbReference type="PANTHER" id="PTHR30185">
    <property type="entry name" value="CRYPTIC BETA-GLUCOSIDE BGL OPERON ANTITERMINATOR"/>
    <property type="match status" value="1"/>
</dbReference>
<dbReference type="EMBL" id="JOTP01000011">
    <property type="protein sequence ID" value="KEP26220.1"/>
    <property type="molecule type" value="Genomic_DNA"/>
</dbReference>
<protein>
    <recommendedName>
        <fullName evidence="1">Helix-turn-helix type 11 domain-containing protein</fullName>
    </recommendedName>
</protein>
<feature type="domain" description="Helix-turn-helix type 11" evidence="1">
    <location>
        <begin position="5"/>
        <end position="62"/>
    </location>
</feature>
<dbReference type="InterPro" id="IPR036388">
    <property type="entry name" value="WH-like_DNA-bd_sf"/>
</dbReference>
<dbReference type="Proteomes" id="UP000028091">
    <property type="component" value="Unassembled WGS sequence"/>
</dbReference>
<dbReference type="RefSeq" id="WP_034321814.1">
    <property type="nucleotide sequence ID" value="NZ_JOTP01000011.1"/>
</dbReference>
<dbReference type="SUPFAM" id="SSF46785">
    <property type="entry name" value="Winged helix' DNA-binding domain"/>
    <property type="match status" value="1"/>
</dbReference>
<dbReference type="eggNOG" id="COG3711">
    <property type="taxonomic scope" value="Bacteria"/>
</dbReference>
<dbReference type="Pfam" id="PF08279">
    <property type="entry name" value="HTH_11"/>
    <property type="match status" value="1"/>
</dbReference>
<dbReference type="InterPro" id="IPR036390">
    <property type="entry name" value="WH_DNA-bd_sf"/>
</dbReference>
<dbReference type="InterPro" id="IPR013196">
    <property type="entry name" value="HTH_11"/>
</dbReference>
<gene>
    <name evidence="2" type="ORF">BA70_02865</name>
</gene>
<comment type="caution">
    <text evidence="2">The sequence shown here is derived from an EMBL/GenBank/DDBJ whole genome shotgun (WGS) entry which is preliminary data.</text>
</comment>